<sequence>MRKNIKNSLYIFFGILILLNILAWITIYDLSKPRFLEVIFFDIGQGDAIFIETPQRHQILIDGGPSPKILEKLGKELPFYDRSVDLIILTHPDPDHLNGLVEVLKSYKVDLVAFNGAKGTNPAFTEFKKQIFK</sequence>
<evidence type="ECO:0000259" key="2">
    <source>
        <dbReference type="Pfam" id="PF00753"/>
    </source>
</evidence>
<accession>A0A2H0TL55</accession>
<feature type="domain" description="Metallo-beta-lactamase" evidence="2">
    <location>
        <begin position="44"/>
        <end position="113"/>
    </location>
</feature>
<reference evidence="4" key="1">
    <citation type="submission" date="2017-09" db="EMBL/GenBank/DDBJ databases">
        <title>Depth-based differentiation of microbial function through sediment-hosted aquifers and enrichment of novel symbionts in the deep terrestrial subsurface.</title>
        <authorList>
            <person name="Probst A.J."/>
            <person name="Ladd B."/>
            <person name="Jarett J.K."/>
            <person name="Geller-Mcgrath D.E."/>
            <person name="Sieber C.M.K."/>
            <person name="Emerson J.B."/>
            <person name="Anantharaman K."/>
            <person name="Thomas B.C."/>
            <person name="Malmstrom R."/>
            <person name="Stieglmeier M."/>
            <person name="Klingl A."/>
            <person name="Woyke T."/>
            <person name="Ryan C.M."/>
            <person name="Banfield J.F."/>
        </authorList>
    </citation>
    <scope>NUCLEOTIDE SEQUENCE [LARGE SCALE GENOMIC DNA]</scope>
</reference>
<organism evidence="3 4">
    <name type="scientific">Candidatus Nealsonbacteria bacterium CG10_big_fil_rev_8_21_14_0_10_36_23</name>
    <dbReference type="NCBI Taxonomy" id="1974709"/>
    <lineage>
        <taxon>Bacteria</taxon>
        <taxon>Candidatus Nealsoniibacteriota</taxon>
    </lineage>
</organism>
<dbReference type="InterPro" id="IPR001279">
    <property type="entry name" value="Metallo-B-lactamas"/>
</dbReference>
<dbReference type="PANTHER" id="PTHR30619">
    <property type="entry name" value="DNA INTERNALIZATION/COMPETENCE PROTEIN COMEC/REC2"/>
    <property type="match status" value="1"/>
</dbReference>
<comment type="caution">
    <text evidence="3">The sequence shown here is derived from an EMBL/GenBank/DDBJ whole genome shotgun (WGS) entry which is preliminary data.</text>
</comment>
<keyword evidence="1" id="KW-0812">Transmembrane</keyword>
<dbReference type="Gene3D" id="3.60.15.10">
    <property type="entry name" value="Ribonuclease Z/Hydroxyacylglutathione hydrolase-like"/>
    <property type="match status" value="1"/>
</dbReference>
<keyword evidence="1" id="KW-0472">Membrane</keyword>
<feature type="transmembrane region" description="Helical" evidence="1">
    <location>
        <begin position="9"/>
        <end position="28"/>
    </location>
</feature>
<name>A0A2H0TL55_9BACT</name>
<proteinExistence type="predicted"/>
<dbReference type="Proteomes" id="UP000228508">
    <property type="component" value="Unassembled WGS sequence"/>
</dbReference>
<evidence type="ECO:0000313" key="3">
    <source>
        <dbReference type="EMBL" id="PIR72892.1"/>
    </source>
</evidence>
<dbReference type="InterPro" id="IPR036866">
    <property type="entry name" value="RibonucZ/Hydroxyglut_hydro"/>
</dbReference>
<keyword evidence="1" id="KW-1133">Transmembrane helix</keyword>
<dbReference type="SUPFAM" id="SSF56281">
    <property type="entry name" value="Metallo-hydrolase/oxidoreductase"/>
    <property type="match status" value="1"/>
</dbReference>
<dbReference type="InterPro" id="IPR052159">
    <property type="entry name" value="Competence_DNA_uptake"/>
</dbReference>
<gene>
    <name evidence="3" type="ORF">COV26_01440</name>
</gene>
<feature type="non-terminal residue" evidence="3">
    <location>
        <position position="133"/>
    </location>
</feature>
<protein>
    <recommendedName>
        <fullName evidence="2">Metallo-beta-lactamase domain-containing protein</fullName>
    </recommendedName>
</protein>
<dbReference type="AlphaFoldDB" id="A0A2H0TL55"/>
<evidence type="ECO:0000256" key="1">
    <source>
        <dbReference type="SAM" id="Phobius"/>
    </source>
</evidence>
<dbReference type="PANTHER" id="PTHR30619:SF1">
    <property type="entry name" value="RECOMBINATION PROTEIN 2"/>
    <property type="match status" value="1"/>
</dbReference>
<evidence type="ECO:0000313" key="4">
    <source>
        <dbReference type="Proteomes" id="UP000228508"/>
    </source>
</evidence>
<dbReference type="Pfam" id="PF00753">
    <property type="entry name" value="Lactamase_B"/>
    <property type="match status" value="1"/>
</dbReference>
<dbReference type="EMBL" id="PFCH01000027">
    <property type="protein sequence ID" value="PIR72892.1"/>
    <property type="molecule type" value="Genomic_DNA"/>
</dbReference>